<dbReference type="AlphaFoldDB" id="A0A7C5U6P3"/>
<dbReference type="Pfam" id="PF10432">
    <property type="entry name" value="bact-PGI_C"/>
    <property type="match status" value="1"/>
</dbReference>
<organism evidence="4">
    <name type="scientific">Caldiarchaeum subterraneum</name>
    <dbReference type="NCBI Taxonomy" id="311458"/>
    <lineage>
        <taxon>Archaea</taxon>
        <taxon>Nitrososphaerota</taxon>
        <taxon>Candidatus Caldarchaeales</taxon>
        <taxon>Candidatus Caldarchaeaceae</taxon>
        <taxon>Candidatus Caldarchaeum</taxon>
    </lineage>
</organism>
<comment type="caution">
    <text evidence="4">The sequence shown here is derived from an EMBL/GenBank/DDBJ whole genome shotgun (WGS) entry which is preliminary data.</text>
</comment>
<dbReference type="GO" id="GO:0004476">
    <property type="term" value="F:mannose-6-phosphate isomerase activity"/>
    <property type="evidence" value="ECO:0007669"/>
    <property type="project" value="InterPro"/>
</dbReference>
<evidence type="ECO:0000259" key="3">
    <source>
        <dbReference type="PROSITE" id="PS51464"/>
    </source>
</evidence>
<accession>A0A7C5U6P3</accession>
<dbReference type="EMBL" id="DRXS01000266">
    <property type="protein sequence ID" value="HHR41156.1"/>
    <property type="molecule type" value="Genomic_DNA"/>
</dbReference>
<keyword evidence="2" id="KW-0413">Isomerase</keyword>
<dbReference type="GO" id="GO:0097367">
    <property type="term" value="F:carbohydrate derivative binding"/>
    <property type="evidence" value="ECO:0007669"/>
    <property type="project" value="InterPro"/>
</dbReference>
<dbReference type="GO" id="GO:1901135">
    <property type="term" value="P:carbohydrate derivative metabolic process"/>
    <property type="evidence" value="ECO:0007669"/>
    <property type="project" value="InterPro"/>
</dbReference>
<proteinExistence type="inferred from homology"/>
<reference evidence="4" key="1">
    <citation type="journal article" date="2020" name="mSystems">
        <title>Genome- and Community-Level Interaction Insights into Carbon Utilization and Element Cycling Functions of Hydrothermarchaeota in Hydrothermal Sediment.</title>
        <authorList>
            <person name="Zhou Z."/>
            <person name="Liu Y."/>
            <person name="Xu W."/>
            <person name="Pan J."/>
            <person name="Luo Z.H."/>
            <person name="Li M."/>
        </authorList>
    </citation>
    <scope>NUCLEOTIDE SEQUENCE [LARGE SCALE GENOMIC DNA]</scope>
    <source>
        <strain evidence="4">SpSt-1084</strain>
    </source>
</reference>
<dbReference type="InterPro" id="IPR001347">
    <property type="entry name" value="SIS_dom"/>
</dbReference>
<protein>
    <recommendedName>
        <fullName evidence="3">SIS domain-containing protein</fullName>
    </recommendedName>
</protein>
<dbReference type="SUPFAM" id="SSF53697">
    <property type="entry name" value="SIS domain"/>
    <property type="match status" value="1"/>
</dbReference>
<dbReference type="InterPro" id="IPR046348">
    <property type="entry name" value="SIS_dom_sf"/>
</dbReference>
<sequence length="338" mass="37992">MAVDENFLRAWRLILKSPEMYRRGFESGMSLPPLPQLSIFSRVYVLGMGGSGIVGDIVSGLKQRDSKVVVEPVKSMSVPPNVGPNSFVVVVSYSGNTTETNWAYIDAFSRNAFVVGVSSGGRLTESMKMKGLEVVEVSKGLQPRYAVPEMVGVVYGILTPFDGFNPREFLKTIDELEAYAKDFEDMTRNAAVELAEKLVDKPVIIIGPEHLSSVLHRFKCQLNENSKHPAYYAVVPEAFHNELEGWTMIEKFSYVFLRSGYEHPMISEALDWAEEHLRKSHADVFRLFVKSSSRQAELVKLIFFTDVVTVALARAKHVDPFALKTIPQLRPLLRKYLP</sequence>
<evidence type="ECO:0000256" key="1">
    <source>
        <dbReference type="ARBA" id="ARBA00010523"/>
    </source>
</evidence>
<comment type="similarity">
    <text evidence="1">Belongs to the PGI/PMI family.</text>
</comment>
<dbReference type="InterPro" id="IPR019490">
    <property type="entry name" value="Glu6P/Mann6P_isomerase_C"/>
</dbReference>
<evidence type="ECO:0000313" key="4">
    <source>
        <dbReference type="EMBL" id="HHR41156.1"/>
    </source>
</evidence>
<dbReference type="PROSITE" id="PS51464">
    <property type="entry name" value="SIS"/>
    <property type="match status" value="1"/>
</dbReference>
<feature type="domain" description="SIS" evidence="3">
    <location>
        <begin position="31"/>
        <end position="169"/>
    </location>
</feature>
<name>A0A7C5U6P3_CALS0</name>
<dbReference type="GO" id="GO:0004347">
    <property type="term" value="F:glucose-6-phosphate isomerase activity"/>
    <property type="evidence" value="ECO:0007669"/>
    <property type="project" value="InterPro"/>
</dbReference>
<dbReference type="Gene3D" id="3.40.50.10490">
    <property type="entry name" value="Glucose-6-phosphate isomerase like protein, domain 1"/>
    <property type="match status" value="2"/>
</dbReference>
<evidence type="ECO:0000256" key="2">
    <source>
        <dbReference type="ARBA" id="ARBA00023235"/>
    </source>
</evidence>
<gene>
    <name evidence="4" type="ORF">ENM42_04930</name>
</gene>
<dbReference type="CDD" id="cd05637">
    <property type="entry name" value="SIS_PGI_PMI_2"/>
    <property type="match status" value="1"/>
</dbReference>
<dbReference type="GO" id="GO:0005975">
    <property type="term" value="P:carbohydrate metabolic process"/>
    <property type="evidence" value="ECO:0007669"/>
    <property type="project" value="InterPro"/>
</dbReference>